<dbReference type="KEGG" id="cser:CCO03_02035"/>
<comment type="subcellular location">
    <subcellularLocation>
        <location evidence="4">Cell outer membrane</location>
        <topology evidence="4">Lipid-anchor</topology>
    </subcellularLocation>
</comment>
<feature type="chain" id="PRO_5013410513" description="Outer membrane protein assembly factor BamE" evidence="6">
    <location>
        <begin position="24"/>
        <end position="194"/>
    </location>
</feature>
<dbReference type="PANTHER" id="PTHR37482:SF1">
    <property type="entry name" value="OUTER MEMBRANE PROTEIN ASSEMBLY FACTOR BAME"/>
    <property type="match status" value="1"/>
</dbReference>
<dbReference type="Pfam" id="PF04355">
    <property type="entry name" value="BamE"/>
    <property type="match status" value="1"/>
</dbReference>
<comment type="subunit">
    <text evidence="4">Part of the Bam complex.</text>
</comment>
<keyword evidence="4" id="KW-0564">Palmitate</keyword>
<dbReference type="Proteomes" id="UP000196138">
    <property type="component" value="Chromosome"/>
</dbReference>
<feature type="domain" description="Outer membrane protein assembly factor BamE" evidence="7">
    <location>
        <begin position="54"/>
        <end position="121"/>
    </location>
</feature>
<dbReference type="PANTHER" id="PTHR37482">
    <property type="entry name" value="OUTER MEMBRANE PROTEIN ASSEMBLY FACTOR BAME"/>
    <property type="match status" value="1"/>
</dbReference>
<evidence type="ECO:0000259" key="7">
    <source>
        <dbReference type="Pfam" id="PF04355"/>
    </source>
</evidence>
<gene>
    <name evidence="4" type="primary">bamE</name>
    <name evidence="8" type="ORF">CCO03_02035</name>
</gene>
<evidence type="ECO:0000313" key="8">
    <source>
        <dbReference type="EMBL" id="ARU03627.1"/>
    </source>
</evidence>
<evidence type="ECO:0000256" key="6">
    <source>
        <dbReference type="SAM" id="SignalP"/>
    </source>
</evidence>
<evidence type="ECO:0000256" key="1">
    <source>
        <dbReference type="ARBA" id="ARBA00022729"/>
    </source>
</evidence>
<dbReference type="InterPro" id="IPR007450">
    <property type="entry name" value="BamE_dom"/>
</dbReference>
<feature type="compositionally biased region" description="Basic and acidic residues" evidence="5">
    <location>
        <begin position="152"/>
        <end position="165"/>
    </location>
</feature>
<evidence type="ECO:0000313" key="9">
    <source>
        <dbReference type="Proteomes" id="UP000196138"/>
    </source>
</evidence>
<proteinExistence type="inferred from homology"/>
<dbReference type="HAMAP" id="MF_00925">
    <property type="entry name" value="OM_assembly_BamE"/>
    <property type="match status" value="1"/>
</dbReference>
<organism evidence="8 9">
    <name type="scientific">Comamonas serinivorans</name>
    <dbReference type="NCBI Taxonomy" id="1082851"/>
    <lineage>
        <taxon>Bacteria</taxon>
        <taxon>Pseudomonadati</taxon>
        <taxon>Pseudomonadota</taxon>
        <taxon>Betaproteobacteria</taxon>
        <taxon>Burkholderiales</taxon>
        <taxon>Comamonadaceae</taxon>
        <taxon>Comamonas</taxon>
    </lineage>
</organism>
<evidence type="ECO:0000256" key="5">
    <source>
        <dbReference type="SAM" id="MobiDB-lite"/>
    </source>
</evidence>
<feature type="signal peptide" evidence="6">
    <location>
        <begin position="1"/>
        <end position="23"/>
    </location>
</feature>
<evidence type="ECO:0000256" key="4">
    <source>
        <dbReference type="HAMAP-Rule" id="MF_00925"/>
    </source>
</evidence>
<dbReference type="GO" id="GO:0051205">
    <property type="term" value="P:protein insertion into membrane"/>
    <property type="evidence" value="ECO:0007669"/>
    <property type="project" value="UniProtKB-UniRule"/>
</dbReference>
<evidence type="ECO:0000256" key="3">
    <source>
        <dbReference type="ARBA" id="ARBA00023237"/>
    </source>
</evidence>
<dbReference type="GO" id="GO:0043165">
    <property type="term" value="P:Gram-negative-bacterium-type cell outer membrane assembly"/>
    <property type="evidence" value="ECO:0007669"/>
    <property type="project" value="UniProtKB-UniRule"/>
</dbReference>
<dbReference type="InterPro" id="IPR026592">
    <property type="entry name" value="BamE"/>
</dbReference>
<dbReference type="PROSITE" id="PS51257">
    <property type="entry name" value="PROKAR_LIPOPROTEIN"/>
    <property type="match status" value="1"/>
</dbReference>
<name>A0A1Y0EJ61_9BURK</name>
<keyword evidence="1 4" id="KW-0732">Signal</keyword>
<protein>
    <recommendedName>
        <fullName evidence="4">Outer membrane protein assembly factor BamE</fullName>
    </recommendedName>
</protein>
<dbReference type="GO" id="GO:1990063">
    <property type="term" value="C:Bam protein complex"/>
    <property type="evidence" value="ECO:0007669"/>
    <property type="project" value="TreeGrafter"/>
</dbReference>
<keyword evidence="9" id="KW-1185">Reference proteome</keyword>
<dbReference type="GO" id="GO:0030674">
    <property type="term" value="F:protein-macromolecule adaptor activity"/>
    <property type="evidence" value="ECO:0007669"/>
    <property type="project" value="TreeGrafter"/>
</dbReference>
<dbReference type="EMBL" id="CP021455">
    <property type="protein sequence ID" value="ARU03627.1"/>
    <property type="molecule type" value="Genomic_DNA"/>
</dbReference>
<feature type="region of interest" description="Disordered" evidence="5">
    <location>
        <begin position="129"/>
        <end position="194"/>
    </location>
</feature>
<keyword evidence="2 4" id="KW-0472">Membrane</keyword>
<sequence>MSFPDSRRALAWRPWLLSASAFAALALSACSSWDTSSRRMLDAVTPYRPEVIQGNFISAEQVQAVQPGMSRLQVRDILGTPLVASAFHSDRWDYVFTMKRKGVDEQRYKLTAFFSGDLLDRVESDEMPSEEEFVQRIDSHSTRKPKVPQLEAKPEQLEKFRERNAAKPGAPAPEEDVLPSSSAPQDYPPLEPAR</sequence>
<dbReference type="Gene3D" id="3.30.1450.10">
    <property type="match status" value="1"/>
</dbReference>
<dbReference type="RefSeq" id="WP_087276589.1">
    <property type="nucleotide sequence ID" value="NZ_CP021455.1"/>
</dbReference>
<evidence type="ECO:0000256" key="2">
    <source>
        <dbReference type="ARBA" id="ARBA00023136"/>
    </source>
</evidence>
<keyword evidence="4" id="KW-0449">Lipoprotein</keyword>
<dbReference type="AlphaFoldDB" id="A0A1Y0EJ61"/>
<comment type="similarity">
    <text evidence="4">Belongs to the BamE family.</text>
</comment>
<comment type="function">
    <text evidence="4">Part of the outer membrane protein assembly complex, which is involved in assembly and insertion of beta-barrel proteins into the outer membrane.</text>
</comment>
<dbReference type="OrthoDB" id="9808250at2"/>
<reference evidence="8 9" key="1">
    <citation type="submission" date="2017-05" db="EMBL/GenBank/DDBJ databases">
        <authorList>
            <person name="Song R."/>
            <person name="Chenine A.L."/>
            <person name="Ruprecht R.M."/>
        </authorList>
    </citation>
    <scope>NUCLEOTIDE SEQUENCE [LARGE SCALE GENOMIC DNA]</scope>
    <source>
        <strain evidence="8 9">DSM 26136</strain>
    </source>
</reference>
<dbReference type="InterPro" id="IPR037873">
    <property type="entry name" value="BamE-like"/>
</dbReference>
<keyword evidence="3 4" id="KW-0998">Cell outer membrane</keyword>
<accession>A0A1Y0EJ61</accession>